<evidence type="ECO:0000313" key="3">
    <source>
        <dbReference type="EMBL" id="KAH6663961.1"/>
    </source>
</evidence>
<sequence>MRFSYAALSAALAATCAADSMTVTTGCTLSGSSCDSRDGRFYTDFGSYKVNASKGCRRTSVPEMADFCVDWKAGRAHFRYNGQHKRCLIMTDKVNTICADHSRCHKTTWEERPCGWRRDVVPDVVGSEEVDGSAVLAQAAATSTVKAGDDHVEQDEEVEAEK</sequence>
<feature type="signal peptide" evidence="2">
    <location>
        <begin position="1"/>
        <end position="18"/>
    </location>
</feature>
<dbReference type="PROSITE" id="PS51257">
    <property type="entry name" value="PROKAR_LIPOPROTEIN"/>
    <property type="match status" value="1"/>
</dbReference>
<reference evidence="3" key="1">
    <citation type="journal article" date="2021" name="Nat. Commun.">
        <title>Genetic determinants of endophytism in the Arabidopsis root mycobiome.</title>
        <authorList>
            <person name="Mesny F."/>
            <person name="Miyauchi S."/>
            <person name="Thiergart T."/>
            <person name="Pickel B."/>
            <person name="Atanasova L."/>
            <person name="Karlsson M."/>
            <person name="Huettel B."/>
            <person name="Barry K.W."/>
            <person name="Haridas S."/>
            <person name="Chen C."/>
            <person name="Bauer D."/>
            <person name="Andreopoulos W."/>
            <person name="Pangilinan J."/>
            <person name="LaButti K."/>
            <person name="Riley R."/>
            <person name="Lipzen A."/>
            <person name="Clum A."/>
            <person name="Drula E."/>
            <person name="Henrissat B."/>
            <person name="Kohler A."/>
            <person name="Grigoriev I.V."/>
            <person name="Martin F.M."/>
            <person name="Hacquard S."/>
        </authorList>
    </citation>
    <scope>NUCLEOTIDE SEQUENCE</scope>
    <source>
        <strain evidence="3">MPI-SDFR-AT-0117</strain>
    </source>
</reference>
<dbReference type="Proteomes" id="UP000770015">
    <property type="component" value="Unassembled WGS sequence"/>
</dbReference>
<feature type="chain" id="PRO_5040429674" evidence="2">
    <location>
        <begin position="19"/>
        <end position="162"/>
    </location>
</feature>
<gene>
    <name evidence="3" type="ORF">F5X68DRAFT_195503</name>
</gene>
<organism evidence="3 4">
    <name type="scientific">Plectosphaerella plurivora</name>
    <dbReference type="NCBI Taxonomy" id="936078"/>
    <lineage>
        <taxon>Eukaryota</taxon>
        <taxon>Fungi</taxon>
        <taxon>Dikarya</taxon>
        <taxon>Ascomycota</taxon>
        <taxon>Pezizomycotina</taxon>
        <taxon>Sordariomycetes</taxon>
        <taxon>Hypocreomycetidae</taxon>
        <taxon>Glomerellales</taxon>
        <taxon>Plectosphaerellaceae</taxon>
        <taxon>Plectosphaerella</taxon>
    </lineage>
</organism>
<proteinExistence type="predicted"/>
<evidence type="ECO:0000256" key="1">
    <source>
        <dbReference type="SAM" id="MobiDB-lite"/>
    </source>
</evidence>
<feature type="region of interest" description="Disordered" evidence="1">
    <location>
        <begin position="141"/>
        <end position="162"/>
    </location>
</feature>
<protein>
    <submittedName>
        <fullName evidence="3">Uncharacterized protein</fullName>
    </submittedName>
</protein>
<feature type="compositionally biased region" description="Acidic residues" evidence="1">
    <location>
        <begin position="152"/>
        <end position="162"/>
    </location>
</feature>
<accession>A0A9P8V138</accession>
<dbReference type="EMBL" id="JAGSXJ010000041">
    <property type="protein sequence ID" value="KAH6663961.1"/>
    <property type="molecule type" value="Genomic_DNA"/>
</dbReference>
<dbReference type="OrthoDB" id="4860686at2759"/>
<keyword evidence="4" id="KW-1185">Reference proteome</keyword>
<evidence type="ECO:0000256" key="2">
    <source>
        <dbReference type="SAM" id="SignalP"/>
    </source>
</evidence>
<evidence type="ECO:0000313" key="4">
    <source>
        <dbReference type="Proteomes" id="UP000770015"/>
    </source>
</evidence>
<dbReference type="AlphaFoldDB" id="A0A9P8V138"/>
<comment type="caution">
    <text evidence="3">The sequence shown here is derived from an EMBL/GenBank/DDBJ whole genome shotgun (WGS) entry which is preliminary data.</text>
</comment>
<keyword evidence="2" id="KW-0732">Signal</keyword>
<name>A0A9P8V138_9PEZI</name>